<dbReference type="PANTHER" id="PTHR11739:SF4">
    <property type="entry name" value="CITRATE SYNTHASE, PEROXISOMAL"/>
    <property type="match status" value="1"/>
</dbReference>
<dbReference type="GO" id="GO:0036440">
    <property type="term" value="F:citrate synthase activity"/>
    <property type="evidence" value="ECO:0007669"/>
    <property type="project" value="UniProtKB-EC"/>
</dbReference>
<evidence type="ECO:0000256" key="3">
    <source>
        <dbReference type="ARBA" id="ARBA00012972"/>
    </source>
</evidence>
<gene>
    <name evidence="7" type="ORF">CEY11_06290</name>
</gene>
<dbReference type="InterPro" id="IPR041657">
    <property type="entry name" value="HTH_17"/>
</dbReference>
<evidence type="ECO:0000313" key="8">
    <source>
        <dbReference type="Proteomes" id="UP000214603"/>
    </source>
</evidence>
<evidence type="ECO:0000259" key="6">
    <source>
        <dbReference type="Pfam" id="PF12728"/>
    </source>
</evidence>
<protein>
    <recommendedName>
        <fullName evidence="3">citrate synthase (unknown stereospecificity)</fullName>
        <ecNumber evidence="3">2.3.3.16</ecNumber>
    </recommendedName>
</protein>
<dbReference type="InterPro" id="IPR002020">
    <property type="entry name" value="Citrate_synthase"/>
</dbReference>
<dbReference type="PANTHER" id="PTHR11739">
    <property type="entry name" value="CITRATE SYNTHASE"/>
    <property type="match status" value="1"/>
</dbReference>
<dbReference type="Pfam" id="PF00285">
    <property type="entry name" value="Citrate_synt"/>
    <property type="match status" value="1"/>
</dbReference>
<dbReference type="Gene3D" id="1.10.580.10">
    <property type="entry name" value="Citrate Synthase, domain 1"/>
    <property type="match status" value="1"/>
</dbReference>
<keyword evidence="5" id="KW-0472">Membrane</keyword>
<comment type="pathway">
    <text evidence="1">Carbohydrate metabolism; tricarboxylic acid cycle; isocitrate from oxaloacetate: step 1/2.</text>
</comment>
<keyword evidence="5" id="KW-0812">Transmembrane</keyword>
<dbReference type="Proteomes" id="UP000214603">
    <property type="component" value="Unassembled WGS sequence"/>
</dbReference>
<dbReference type="Gene3D" id="1.10.230.10">
    <property type="entry name" value="Cytochrome P450-Terp, domain 2"/>
    <property type="match status" value="1"/>
</dbReference>
<dbReference type="Pfam" id="PF12728">
    <property type="entry name" value="HTH_17"/>
    <property type="match status" value="1"/>
</dbReference>
<accession>A0A225MRR4</accession>
<dbReference type="InterPro" id="IPR036969">
    <property type="entry name" value="Citrate_synthase_sf"/>
</dbReference>
<dbReference type="SUPFAM" id="SSF48256">
    <property type="entry name" value="Citrate synthase"/>
    <property type="match status" value="1"/>
</dbReference>
<comment type="caution">
    <text evidence="7">The sequence shown here is derived from an EMBL/GenBank/DDBJ whole genome shotgun (WGS) entry which is preliminary data.</text>
</comment>
<keyword evidence="5" id="KW-1133">Transmembrane helix</keyword>
<evidence type="ECO:0000256" key="4">
    <source>
        <dbReference type="ARBA" id="ARBA00022679"/>
    </source>
</evidence>
<dbReference type="InterPro" id="IPR016142">
    <property type="entry name" value="Citrate_synth-like_lrg_a-sub"/>
</dbReference>
<dbReference type="GO" id="GO:0005975">
    <property type="term" value="P:carbohydrate metabolic process"/>
    <property type="evidence" value="ECO:0007669"/>
    <property type="project" value="TreeGrafter"/>
</dbReference>
<dbReference type="EC" id="2.3.3.16" evidence="3"/>
<evidence type="ECO:0000313" key="7">
    <source>
        <dbReference type="EMBL" id="OWT63908.1"/>
    </source>
</evidence>
<dbReference type="PRINTS" id="PR00143">
    <property type="entry name" value="CITRTSNTHASE"/>
</dbReference>
<dbReference type="EMBL" id="NJIH01000003">
    <property type="protein sequence ID" value="OWT63908.1"/>
    <property type="molecule type" value="Genomic_DNA"/>
</dbReference>
<keyword evidence="4" id="KW-0808">Transferase</keyword>
<dbReference type="GO" id="GO:0005829">
    <property type="term" value="C:cytosol"/>
    <property type="evidence" value="ECO:0007669"/>
    <property type="project" value="TreeGrafter"/>
</dbReference>
<reference evidence="8" key="1">
    <citation type="submission" date="2017-06" db="EMBL/GenBank/DDBJ databases">
        <title>Herbaspirillum phytohormonus sp. nov., isolated from the root nodule of Robinia pseudoacacia in lead-zinc mine.</title>
        <authorList>
            <person name="Fan M."/>
            <person name="Lin Y."/>
        </authorList>
    </citation>
    <scope>NUCLEOTIDE SEQUENCE [LARGE SCALE GENOMIC DNA]</scope>
    <source>
        <strain evidence="8">SC-089</strain>
    </source>
</reference>
<keyword evidence="8" id="KW-1185">Reference proteome</keyword>
<sequence>MRPQRQLSPSNATVAHFKFQERPVASLSHADRTESQRGDQRVVACGYGFDHMCLFVMSSASMILVVLLRSISIARINMRNLHPTKESAVALIDSKTAAEMLGISLATLYSYVSRGKLGRSYDERTGNSQFNQTEIIDFIRRRDRGRTPGNVARASLDFGFPVLDSQLCEIKAGRPWFRGIDAVQLSETATLEEVAALLWDVPVADVNRAEFVSRHCADEREFFPRFSLWLLQRMREVTHDQCASRAARFAHANEILHAAIAFAAGVNAAAAENAHDVIANAWRLNSTHATIIRRALVLHADHELNPSSFVARCTASTLANSYAVTLAGCCAASGMKHADFTQSYDLVGRMLSSERHTPQLLQLAGQGIPPGFNHPLYPKGDPRAAAILADLREYVGGPVVALIDKYLHTAHREFGLLPKNDFAMAAAAHALGLSVLACQILFIIARVVGWNAHALEQYESPLLIRPRARYVAG</sequence>
<comment type="similarity">
    <text evidence="2">Belongs to the citrate synthase family.</text>
</comment>
<evidence type="ECO:0000256" key="2">
    <source>
        <dbReference type="ARBA" id="ARBA00010566"/>
    </source>
</evidence>
<evidence type="ECO:0000256" key="5">
    <source>
        <dbReference type="SAM" id="Phobius"/>
    </source>
</evidence>
<evidence type="ECO:0000256" key="1">
    <source>
        <dbReference type="ARBA" id="ARBA00004751"/>
    </source>
</evidence>
<dbReference type="UniPathway" id="UPA00223">
    <property type="reaction ID" value="UER00717"/>
</dbReference>
<dbReference type="AlphaFoldDB" id="A0A225MRR4"/>
<dbReference type="GO" id="GO:0006099">
    <property type="term" value="P:tricarboxylic acid cycle"/>
    <property type="evidence" value="ECO:0007669"/>
    <property type="project" value="UniProtKB-UniPathway"/>
</dbReference>
<name>A0A225MRR4_9BURK</name>
<dbReference type="InterPro" id="IPR016143">
    <property type="entry name" value="Citrate_synth-like_sm_a-sub"/>
</dbReference>
<dbReference type="CDD" id="cd06102">
    <property type="entry name" value="citrate_synt_like_2"/>
    <property type="match status" value="1"/>
</dbReference>
<feature type="domain" description="Helix-turn-helix" evidence="6">
    <location>
        <begin position="94"/>
        <end position="142"/>
    </location>
</feature>
<organism evidence="7 8">
    <name type="scientific">Candidimonas nitroreducens</name>
    <dbReference type="NCBI Taxonomy" id="683354"/>
    <lineage>
        <taxon>Bacteria</taxon>
        <taxon>Pseudomonadati</taxon>
        <taxon>Pseudomonadota</taxon>
        <taxon>Betaproteobacteria</taxon>
        <taxon>Burkholderiales</taxon>
        <taxon>Alcaligenaceae</taxon>
        <taxon>Candidimonas</taxon>
    </lineage>
</organism>
<feature type="transmembrane region" description="Helical" evidence="5">
    <location>
        <begin position="422"/>
        <end position="445"/>
    </location>
</feature>
<proteinExistence type="inferred from homology"/>